<dbReference type="InterPro" id="IPR050908">
    <property type="entry name" value="SmbC-like"/>
</dbReference>
<dbReference type="Gene3D" id="3.20.80.10">
    <property type="entry name" value="Regulatory factor, effector binding domain"/>
    <property type="match status" value="1"/>
</dbReference>
<gene>
    <name evidence="2" type="ORF">DKK70_12770</name>
</gene>
<dbReference type="OrthoDB" id="282744at2"/>
<name>A0A2V4E2H0_9GAMM</name>
<dbReference type="AlphaFoldDB" id="A0A2V4E2H0"/>
<accession>A0A2V4E2H0</accession>
<proteinExistence type="predicted"/>
<dbReference type="Pfam" id="PF06445">
    <property type="entry name" value="GyrI-like"/>
    <property type="match status" value="1"/>
</dbReference>
<evidence type="ECO:0000313" key="3">
    <source>
        <dbReference type="Proteomes" id="UP000247932"/>
    </source>
</evidence>
<dbReference type="PANTHER" id="PTHR40055">
    <property type="entry name" value="TRANSCRIPTIONAL REGULATOR YGIV-RELATED"/>
    <property type="match status" value="1"/>
</dbReference>
<sequence>MIKWRQENQLLDNKYRNYGMHYTNPKITPAEKHHVDFGIAINQPIANNIYGVINKTIPQLRCAKARDIGSRYHNQAIIYLLEKWLPNSGEKLGDFPPIFHYVNVGTSVKPEQMITDVYLPLLEK</sequence>
<feature type="domain" description="AraC effector-binding" evidence="1">
    <location>
        <begin position="1"/>
        <end position="122"/>
    </location>
</feature>
<dbReference type="InterPro" id="IPR011256">
    <property type="entry name" value="Reg_factor_effector_dom_sf"/>
</dbReference>
<organism evidence="2 3">
    <name type="scientific">Gilliamella apicola</name>
    <dbReference type="NCBI Taxonomy" id="1196095"/>
    <lineage>
        <taxon>Bacteria</taxon>
        <taxon>Pseudomonadati</taxon>
        <taxon>Pseudomonadota</taxon>
        <taxon>Gammaproteobacteria</taxon>
        <taxon>Orbales</taxon>
        <taxon>Orbaceae</taxon>
        <taxon>Gilliamella</taxon>
    </lineage>
</organism>
<dbReference type="InterPro" id="IPR010499">
    <property type="entry name" value="AraC_E-bd"/>
</dbReference>
<dbReference type="EMBL" id="QGLR01000014">
    <property type="protein sequence ID" value="PXZ04996.1"/>
    <property type="molecule type" value="Genomic_DNA"/>
</dbReference>
<keyword evidence="3" id="KW-1185">Reference proteome</keyword>
<dbReference type="RefSeq" id="WP_110434361.1">
    <property type="nucleotide sequence ID" value="NZ_QGLR01000014.1"/>
</dbReference>
<dbReference type="InterPro" id="IPR029442">
    <property type="entry name" value="GyrI-like"/>
</dbReference>
<reference evidence="2 3" key="1">
    <citation type="submission" date="2018-05" db="EMBL/GenBank/DDBJ databases">
        <title>Reference genomes for bee gut microbiota database.</title>
        <authorList>
            <person name="Ellegaard K.M."/>
        </authorList>
    </citation>
    <scope>NUCLEOTIDE SEQUENCE [LARGE SCALE GENOMIC DNA]</scope>
    <source>
        <strain evidence="2 3">ESL0182</strain>
    </source>
</reference>
<dbReference type="PANTHER" id="PTHR40055:SF1">
    <property type="entry name" value="TRANSCRIPTIONAL REGULATOR YGIV-RELATED"/>
    <property type="match status" value="1"/>
</dbReference>
<dbReference type="SUPFAM" id="SSF55136">
    <property type="entry name" value="Probable bacterial effector-binding domain"/>
    <property type="match status" value="1"/>
</dbReference>
<dbReference type="SMART" id="SM00871">
    <property type="entry name" value="AraC_E_bind"/>
    <property type="match status" value="1"/>
</dbReference>
<protein>
    <recommendedName>
        <fullName evidence="1">AraC effector-binding domain-containing protein</fullName>
    </recommendedName>
</protein>
<evidence type="ECO:0000313" key="2">
    <source>
        <dbReference type="EMBL" id="PXZ04996.1"/>
    </source>
</evidence>
<dbReference type="Proteomes" id="UP000247932">
    <property type="component" value="Unassembled WGS sequence"/>
</dbReference>
<comment type="caution">
    <text evidence="2">The sequence shown here is derived from an EMBL/GenBank/DDBJ whole genome shotgun (WGS) entry which is preliminary data.</text>
</comment>
<evidence type="ECO:0000259" key="1">
    <source>
        <dbReference type="SMART" id="SM00871"/>
    </source>
</evidence>